<evidence type="ECO:0000313" key="4">
    <source>
        <dbReference type="EMBL" id="CAK9038906.1"/>
    </source>
</evidence>
<dbReference type="Proteomes" id="UP001642484">
    <property type="component" value="Unassembled WGS sequence"/>
</dbReference>
<reference evidence="4 5" key="1">
    <citation type="submission" date="2024-02" db="EMBL/GenBank/DDBJ databases">
        <authorList>
            <person name="Chen Y."/>
            <person name="Shah S."/>
            <person name="Dougan E. K."/>
            <person name="Thang M."/>
            <person name="Chan C."/>
        </authorList>
    </citation>
    <scope>NUCLEOTIDE SEQUENCE [LARGE SCALE GENOMIC DNA]</scope>
</reference>
<evidence type="ECO:0000313" key="5">
    <source>
        <dbReference type="Proteomes" id="UP001642484"/>
    </source>
</evidence>
<dbReference type="Gene3D" id="3.40.50.150">
    <property type="entry name" value="Vaccinia Virus protein VP39"/>
    <property type="match status" value="1"/>
</dbReference>
<evidence type="ECO:0000256" key="1">
    <source>
        <dbReference type="ARBA" id="ARBA00022603"/>
    </source>
</evidence>
<dbReference type="InterPro" id="IPR029063">
    <property type="entry name" value="SAM-dependent_MTases_sf"/>
</dbReference>
<dbReference type="Pfam" id="PF00145">
    <property type="entry name" value="DNA_methylase"/>
    <property type="match status" value="1"/>
</dbReference>
<feature type="non-terminal residue" evidence="4">
    <location>
        <position position="1"/>
    </location>
</feature>
<sequence>NAGLLGGQDDPDEVFASSASDPEPDGMASDEKPDPDCEALPPNMDAVGVANFITAALEQRGEIVSRIQTALSNRETTVASICSGWGVAEMCIDALNEHLAGKFGFQGGRLTLAFSCECERFKVDWLRRAFPDVPVFNDMMDLGKGRAFDETSKNYTAVPKVDIVMDGYSCKSLSRQNNTAKSFLDTSSKSGQGFQALLSYVDYANPKVIICENVGLMAHSRQQFGGEKPIAIQNNELAKRGFIGFFQTVNSKNFGLRQLPADVFNTFKCGLLPVRMFLDCSGAATVRAAGIESNRGKSAQSGTKWKSGFKKRCKELGEADVMANLDKLRCYGIPLTDREYAILA</sequence>
<proteinExistence type="predicted"/>
<accession>A0ABP0LI85</accession>
<keyword evidence="1" id="KW-0489">Methyltransferase</keyword>
<gene>
    <name evidence="4" type="ORF">CCMP2556_LOCUS21204</name>
</gene>
<keyword evidence="5" id="KW-1185">Reference proteome</keyword>
<dbReference type="InterPro" id="IPR001525">
    <property type="entry name" value="C5_MeTfrase"/>
</dbReference>
<evidence type="ECO:0000256" key="2">
    <source>
        <dbReference type="ARBA" id="ARBA00022679"/>
    </source>
</evidence>
<keyword evidence="2" id="KW-0808">Transferase</keyword>
<evidence type="ECO:0008006" key="6">
    <source>
        <dbReference type="Google" id="ProtNLM"/>
    </source>
</evidence>
<evidence type="ECO:0000256" key="3">
    <source>
        <dbReference type="SAM" id="MobiDB-lite"/>
    </source>
</evidence>
<comment type="caution">
    <text evidence="4">The sequence shown here is derived from an EMBL/GenBank/DDBJ whole genome shotgun (WGS) entry which is preliminary data.</text>
</comment>
<feature type="non-terminal residue" evidence="4">
    <location>
        <position position="344"/>
    </location>
</feature>
<dbReference type="SUPFAM" id="SSF53335">
    <property type="entry name" value="S-adenosyl-L-methionine-dependent methyltransferases"/>
    <property type="match status" value="1"/>
</dbReference>
<dbReference type="EMBL" id="CAXAMN010012747">
    <property type="protein sequence ID" value="CAK9038906.1"/>
    <property type="molecule type" value="Genomic_DNA"/>
</dbReference>
<name>A0ABP0LI85_9DINO</name>
<feature type="region of interest" description="Disordered" evidence="3">
    <location>
        <begin position="1"/>
        <end position="37"/>
    </location>
</feature>
<organism evidence="4 5">
    <name type="scientific">Durusdinium trenchii</name>
    <dbReference type="NCBI Taxonomy" id="1381693"/>
    <lineage>
        <taxon>Eukaryota</taxon>
        <taxon>Sar</taxon>
        <taxon>Alveolata</taxon>
        <taxon>Dinophyceae</taxon>
        <taxon>Suessiales</taxon>
        <taxon>Symbiodiniaceae</taxon>
        <taxon>Durusdinium</taxon>
    </lineage>
</organism>
<protein>
    <recommendedName>
        <fullName evidence="6">DNA (cytosine-5-)-methyltransferase</fullName>
    </recommendedName>
</protein>